<sequence>ADVVEAMSSPRPYRPALGIEKVLEEIQNNKGRLYDPEIVEACLKIITDKKFSFK</sequence>
<name>X1S1N4_9ZZZZ</name>
<reference evidence="2" key="1">
    <citation type="journal article" date="2014" name="Front. Microbiol.">
        <title>High frequency of phylogenetically diverse reductive dehalogenase-homologous genes in deep subseafloor sedimentary metagenomes.</title>
        <authorList>
            <person name="Kawai M."/>
            <person name="Futagami T."/>
            <person name="Toyoda A."/>
            <person name="Takaki Y."/>
            <person name="Nishi S."/>
            <person name="Hori S."/>
            <person name="Arai W."/>
            <person name="Tsubouchi T."/>
            <person name="Morono Y."/>
            <person name="Uchiyama I."/>
            <person name="Ito T."/>
            <person name="Fujiyama A."/>
            <person name="Inagaki F."/>
            <person name="Takami H."/>
        </authorList>
    </citation>
    <scope>NUCLEOTIDE SEQUENCE</scope>
    <source>
        <strain evidence="2">Expedition CK06-06</strain>
    </source>
</reference>
<gene>
    <name evidence="2" type="ORF">S12H4_25213</name>
</gene>
<dbReference type="SUPFAM" id="SSF109604">
    <property type="entry name" value="HD-domain/PDEase-like"/>
    <property type="match status" value="1"/>
</dbReference>
<dbReference type="PANTHER" id="PTHR43155">
    <property type="entry name" value="CYCLIC DI-GMP PHOSPHODIESTERASE PA4108-RELATED"/>
    <property type="match status" value="1"/>
</dbReference>
<comment type="caution">
    <text evidence="2">The sequence shown here is derived from an EMBL/GenBank/DDBJ whole genome shotgun (WGS) entry which is preliminary data.</text>
</comment>
<accession>X1S1N4</accession>
<evidence type="ECO:0000313" key="2">
    <source>
        <dbReference type="EMBL" id="GAI73066.1"/>
    </source>
</evidence>
<dbReference type="Gene3D" id="1.10.3210.10">
    <property type="entry name" value="Hypothetical protein af1432"/>
    <property type="match status" value="1"/>
</dbReference>
<proteinExistence type="predicted"/>
<dbReference type="PROSITE" id="PS51832">
    <property type="entry name" value="HD_GYP"/>
    <property type="match status" value="1"/>
</dbReference>
<protein>
    <recommendedName>
        <fullName evidence="1">HD-GYP domain-containing protein</fullName>
    </recommendedName>
</protein>
<dbReference type="EMBL" id="BARW01014020">
    <property type="protein sequence ID" value="GAI73066.1"/>
    <property type="molecule type" value="Genomic_DNA"/>
</dbReference>
<organism evidence="2">
    <name type="scientific">marine sediment metagenome</name>
    <dbReference type="NCBI Taxonomy" id="412755"/>
    <lineage>
        <taxon>unclassified sequences</taxon>
        <taxon>metagenomes</taxon>
        <taxon>ecological metagenomes</taxon>
    </lineage>
</organism>
<feature type="non-terminal residue" evidence="2">
    <location>
        <position position="1"/>
    </location>
</feature>
<evidence type="ECO:0000259" key="1">
    <source>
        <dbReference type="PROSITE" id="PS51832"/>
    </source>
</evidence>
<dbReference type="AlphaFoldDB" id="X1S1N4"/>
<feature type="domain" description="HD-GYP" evidence="1">
    <location>
        <begin position="1"/>
        <end position="54"/>
    </location>
</feature>
<dbReference type="InterPro" id="IPR037522">
    <property type="entry name" value="HD_GYP_dom"/>
</dbReference>
<dbReference type="PANTHER" id="PTHR43155:SF2">
    <property type="entry name" value="CYCLIC DI-GMP PHOSPHODIESTERASE PA4108"/>
    <property type="match status" value="1"/>
</dbReference>